<feature type="compositionally biased region" description="Low complexity" evidence="1">
    <location>
        <begin position="181"/>
        <end position="199"/>
    </location>
</feature>
<dbReference type="Proteomes" id="UP000199541">
    <property type="component" value="Unassembled WGS sequence"/>
</dbReference>
<comment type="caution">
    <text evidence="2">The sequence shown here is derived from an EMBL/GenBank/DDBJ whole genome shotgun (WGS) entry which is preliminary data.</text>
</comment>
<gene>
    <name evidence="2" type="ORF">GCM10008024_19440</name>
    <name evidence="3" type="ORF">SAMN05444006_1082</name>
</gene>
<feature type="compositionally biased region" description="Basic residues" evidence="1">
    <location>
        <begin position="218"/>
        <end position="227"/>
    </location>
</feature>
<evidence type="ECO:0000313" key="4">
    <source>
        <dbReference type="Proteomes" id="UP000199541"/>
    </source>
</evidence>
<dbReference type="EMBL" id="FNOB01000008">
    <property type="protein sequence ID" value="SDW91520.1"/>
    <property type="molecule type" value="Genomic_DNA"/>
</dbReference>
<dbReference type="EMBL" id="BNAB01000007">
    <property type="protein sequence ID" value="GHE01884.1"/>
    <property type="molecule type" value="Genomic_DNA"/>
</dbReference>
<dbReference type="Proteomes" id="UP000634647">
    <property type="component" value="Unassembled WGS sequence"/>
</dbReference>
<feature type="compositionally biased region" description="Basic and acidic residues" evidence="1">
    <location>
        <begin position="149"/>
        <end position="167"/>
    </location>
</feature>
<evidence type="ECO:0000313" key="5">
    <source>
        <dbReference type="Proteomes" id="UP000634647"/>
    </source>
</evidence>
<feature type="region of interest" description="Disordered" evidence="1">
    <location>
        <begin position="149"/>
        <end position="264"/>
    </location>
</feature>
<feature type="compositionally biased region" description="Basic residues" evidence="1">
    <location>
        <begin position="250"/>
        <end position="259"/>
    </location>
</feature>
<keyword evidence="4" id="KW-1185">Reference proteome</keyword>
<evidence type="ECO:0000313" key="2">
    <source>
        <dbReference type="EMBL" id="GHE01884.1"/>
    </source>
</evidence>
<protein>
    <recommendedName>
        <fullName evidence="6">PemK-like, MazF-like toxin of type II toxin-antitoxin system</fullName>
    </recommendedName>
</protein>
<reference evidence="3 4" key="2">
    <citation type="submission" date="2016-10" db="EMBL/GenBank/DDBJ databases">
        <authorList>
            <person name="Varghese N."/>
            <person name="Submissions S."/>
        </authorList>
    </citation>
    <scope>NUCLEOTIDE SEQUENCE [LARGE SCALE GENOMIC DNA]</scope>
    <source>
        <strain evidence="3 4">DSM 24802</strain>
    </source>
</reference>
<proteinExistence type="predicted"/>
<feature type="compositionally biased region" description="Low complexity" evidence="1">
    <location>
        <begin position="208"/>
        <end position="217"/>
    </location>
</feature>
<evidence type="ECO:0000313" key="3">
    <source>
        <dbReference type="EMBL" id="SDW91520.1"/>
    </source>
</evidence>
<dbReference type="RefSeq" id="WP_092164025.1">
    <property type="nucleotide sequence ID" value="NZ_BNAB01000007.1"/>
</dbReference>
<sequence>MSDATTAEIAQTPATNWRDHLAWGDVVAFRFPHSERDDSYRPKVRPCAVLDVVSFAGRRFATLAYGTTADSKANQDYETRVTRPEALAAIGLDKPTRFVGSRRITVSLNNPGFSLGECGTPMLGQMIGADRERLNAVRARLFAEADMAAEHHAERRRELRDRRKADRAPLPPVVELRRPRASAAPATTGCCATPSTSGSRGSGRRIARTIPRPASARSRPRRRRSSKLRSLSSGSCRRKTGTRPRPGPSRVRKRGRRRATPAPPIAAAICCRG</sequence>
<evidence type="ECO:0000256" key="1">
    <source>
        <dbReference type="SAM" id="MobiDB-lite"/>
    </source>
</evidence>
<reference evidence="2" key="3">
    <citation type="submission" date="2023-06" db="EMBL/GenBank/DDBJ databases">
        <authorList>
            <person name="Sun Q."/>
            <person name="Zhou Y."/>
        </authorList>
    </citation>
    <scope>NUCLEOTIDE SEQUENCE</scope>
    <source>
        <strain evidence="2">CGMCC 1.10859</strain>
    </source>
</reference>
<name>A0AAN4UR64_9RHOB</name>
<evidence type="ECO:0008006" key="6">
    <source>
        <dbReference type="Google" id="ProtNLM"/>
    </source>
</evidence>
<organism evidence="2 5">
    <name type="scientific">Allgaiera indica</name>
    <dbReference type="NCBI Taxonomy" id="765699"/>
    <lineage>
        <taxon>Bacteria</taxon>
        <taxon>Pseudomonadati</taxon>
        <taxon>Pseudomonadota</taxon>
        <taxon>Alphaproteobacteria</taxon>
        <taxon>Rhodobacterales</taxon>
        <taxon>Paracoccaceae</taxon>
        <taxon>Allgaiera</taxon>
    </lineage>
</organism>
<dbReference type="AlphaFoldDB" id="A0AAN4UR64"/>
<accession>A0AAN4UR64</accession>
<reference evidence="2" key="1">
    <citation type="journal article" date="2014" name="Int. J. Syst. Evol. Microbiol.">
        <title>Complete genome sequence of Corynebacterium casei LMG S-19264T (=DSM 44701T), isolated from a smear-ripened cheese.</title>
        <authorList>
            <consortium name="US DOE Joint Genome Institute (JGI-PGF)"/>
            <person name="Walter F."/>
            <person name="Albersmeier A."/>
            <person name="Kalinowski J."/>
            <person name="Ruckert C."/>
        </authorList>
    </citation>
    <scope>NUCLEOTIDE SEQUENCE</scope>
    <source>
        <strain evidence="2">CGMCC 1.10859</strain>
    </source>
</reference>